<dbReference type="RefSeq" id="WP_147104599.1">
    <property type="nucleotide sequence ID" value="NZ_BJVJ01000012.1"/>
</dbReference>
<dbReference type="OrthoDB" id="4428041at2"/>
<comment type="caution">
    <text evidence="3">The sequence shown here is derived from an EMBL/GenBank/DDBJ whole genome shotgun (WGS) entry which is preliminary data.</text>
</comment>
<dbReference type="AlphaFoldDB" id="A0A511DDZ2"/>
<keyword evidence="4" id="KW-1185">Reference proteome</keyword>
<sequence length="112" mass="12210">MPRTEYRPDVLDPDSPIGRLHRQRTLPCRGQADTFDIDEQPGESTEDRITRLRIAVGICRSCPARTLCAEALLALPPHHQRGLWAGQVLGAGRHIARAVLAEAPPVEMAAGA</sequence>
<dbReference type="InterPro" id="IPR034768">
    <property type="entry name" value="4FE4S_WBL"/>
</dbReference>
<proteinExistence type="predicted"/>
<feature type="domain" description="4Fe-4S Wbl-type" evidence="2">
    <location>
        <begin position="27"/>
        <end position="94"/>
    </location>
</feature>
<name>A0A511DDZ2_9PSEU</name>
<dbReference type="EMBL" id="BJVJ01000012">
    <property type="protein sequence ID" value="GEL22757.1"/>
    <property type="molecule type" value="Genomic_DNA"/>
</dbReference>
<dbReference type="Proteomes" id="UP000321685">
    <property type="component" value="Unassembled WGS sequence"/>
</dbReference>
<dbReference type="PROSITE" id="PS51674">
    <property type="entry name" value="4FE4S_WBL"/>
    <property type="match status" value="1"/>
</dbReference>
<feature type="compositionally biased region" description="Basic and acidic residues" evidence="1">
    <location>
        <begin position="1"/>
        <end position="10"/>
    </location>
</feature>
<protein>
    <recommendedName>
        <fullName evidence="2">4Fe-4S Wbl-type domain-containing protein</fullName>
    </recommendedName>
</protein>
<accession>A0A511DDZ2</accession>
<reference evidence="3 4" key="1">
    <citation type="submission" date="2019-07" db="EMBL/GenBank/DDBJ databases">
        <title>Whole genome shotgun sequence of Pseudonocardia sulfidoxydans NBRC 16205.</title>
        <authorList>
            <person name="Hosoyama A."/>
            <person name="Uohara A."/>
            <person name="Ohji S."/>
            <person name="Ichikawa N."/>
        </authorList>
    </citation>
    <scope>NUCLEOTIDE SEQUENCE [LARGE SCALE GENOMIC DNA]</scope>
    <source>
        <strain evidence="3 4">NBRC 16205</strain>
    </source>
</reference>
<gene>
    <name evidence="3" type="ORF">PSU4_17110</name>
</gene>
<feature type="region of interest" description="Disordered" evidence="1">
    <location>
        <begin position="1"/>
        <end position="20"/>
    </location>
</feature>
<evidence type="ECO:0000313" key="4">
    <source>
        <dbReference type="Proteomes" id="UP000321685"/>
    </source>
</evidence>
<evidence type="ECO:0000256" key="1">
    <source>
        <dbReference type="SAM" id="MobiDB-lite"/>
    </source>
</evidence>
<evidence type="ECO:0000313" key="3">
    <source>
        <dbReference type="EMBL" id="GEL22757.1"/>
    </source>
</evidence>
<evidence type="ECO:0000259" key="2">
    <source>
        <dbReference type="PROSITE" id="PS51674"/>
    </source>
</evidence>
<organism evidence="3 4">
    <name type="scientific">Pseudonocardia sulfidoxydans NBRC 16205</name>
    <dbReference type="NCBI Taxonomy" id="1223511"/>
    <lineage>
        <taxon>Bacteria</taxon>
        <taxon>Bacillati</taxon>
        <taxon>Actinomycetota</taxon>
        <taxon>Actinomycetes</taxon>
        <taxon>Pseudonocardiales</taxon>
        <taxon>Pseudonocardiaceae</taxon>
        <taxon>Pseudonocardia</taxon>
    </lineage>
</organism>